<evidence type="ECO:0000256" key="1">
    <source>
        <dbReference type="SAM" id="MobiDB-lite"/>
    </source>
</evidence>
<dbReference type="AlphaFoldDB" id="A0A0F7SYP0"/>
<accession>A0A0F7SYP0</accession>
<evidence type="ECO:0000313" key="2">
    <source>
        <dbReference type="EMBL" id="CED85383.1"/>
    </source>
</evidence>
<sequence>MDAFTAIFTPFVASTNESPAASSAKGETKEWTPGMPTSTCAETSLHFCEFSRGTHFASGVLAGPWVEYM</sequence>
<name>A0A0F7SYP0_PHARH</name>
<organism evidence="2">
    <name type="scientific">Phaffia rhodozyma</name>
    <name type="common">Yeast</name>
    <name type="synonym">Xanthophyllomyces dendrorhous</name>
    <dbReference type="NCBI Taxonomy" id="264483"/>
    <lineage>
        <taxon>Eukaryota</taxon>
        <taxon>Fungi</taxon>
        <taxon>Dikarya</taxon>
        <taxon>Basidiomycota</taxon>
        <taxon>Agaricomycotina</taxon>
        <taxon>Tremellomycetes</taxon>
        <taxon>Cystofilobasidiales</taxon>
        <taxon>Mrakiaceae</taxon>
        <taxon>Phaffia</taxon>
    </lineage>
</organism>
<reference evidence="2" key="1">
    <citation type="submission" date="2014-08" db="EMBL/GenBank/DDBJ databases">
        <authorList>
            <person name="Sharma Rahul"/>
            <person name="Thines Marco"/>
        </authorList>
    </citation>
    <scope>NUCLEOTIDE SEQUENCE</scope>
</reference>
<dbReference type="EMBL" id="LN483332">
    <property type="protein sequence ID" value="CED85383.1"/>
    <property type="molecule type" value="Genomic_DNA"/>
</dbReference>
<proteinExistence type="predicted"/>
<feature type="region of interest" description="Disordered" evidence="1">
    <location>
        <begin position="17"/>
        <end position="36"/>
    </location>
</feature>
<protein>
    <submittedName>
        <fullName evidence="2">Uncharacterized protein</fullName>
    </submittedName>
</protein>